<feature type="coiled-coil region" evidence="1">
    <location>
        <begin position="1056"/>
        <end position="1083"/>
    </location>
</feature>
<dbReference type="PANTHER" id="PTHR43308:SF5">
    <property type="entry name" value="S-LAYER PROTEIN _ PEPTIDOGLYCAN ENDO-BETA-N-ACETYLGLUCOSAMINIDASE"/>
    <property type="match status" value="1"/>
</dbReference>
<keyword evidence="2" id="KW-0732">Signal</keyword>
<protein>
    <submittedName>
        <fullName evidence="4">S-layer homology domain-containing protein</fullName>
    </submittedName>
</protein>
<dbReference type="InterPro" id="IPR051465">
    <property type="entry name" value="Cell_Envelope_Struct_Comp"/>
</dbReference>
<feature type="domain" description="SLH" evidence="3">
    <location>
        <begin position="86"/>
        <end position="149"/>
    </location>
</feature>
<dbReference type="Pfam" id="PF00395">
    <property type="entry name" value="SLH"/>
    <property type="match status" value="2"/>
</dbReference>
<dbReference type="PANTHER" id="PTHR43308">
    <property type="entry name" value="OUTER MEMBRANE PROTEIN ALPHA-RELATED"/>
    <property type="match status" value="1"/>
</dbReference>
<dbReference type="Proteomes" id="UP000601171">
    <property type="component" value="Unassembled WGS sequence"/>
</dbReference>
<dbReference type="PROSITE" id="PS51257">
    <property type="entry name" value="PROKAR_LIPOPROTEIN"/>
    <property type="match status" value="1"/>
</dbReference>
<reference evidence="4" key="1">
    <citation type="submission" date="2020-08" db="EMBL/GenBank/DDBJ databases">
        <title>Genome public.</title>
        <authorList>
            <person name="Liu C."/>
            <person name="Sun Q."/>
        </authorList>
    </citation>
    <scope>NUCLEOTIDE SEQUENCE</scope>
    <source>
        <strain evidence="4">BX21</strain>
    </source>
</reference>
<accession>A0A926IEK0</accession>
<feature type="signal peptide" evidence="2">
    <location>
        <begin position="1"/>
        <end position="23"/>
    </location>
</feature>
<gene>
    <name evidence="4" type="ORF">H8707_04285</name>
</gene>
<dbReference type="PROSITE" id="PS51272">
    <property type="entry name" value="SLH"/>
    <property type="match status" value="2"/>
</dbReference>
<dbReference type="AlphaFoldDB" id="A0A926IEK0"/>
<sequence length="1183" mass="127279">MKKGLSLVLVLAMVLGCFSFVSAASYSDVAGTSYEEAVARLSLLEILTGYKDGTFKPEDQITRAEFAAVAVRAKGLEATAQASKGLPTGFSDVPGTHWASGYVGTAAKMGIVNGVGNGQFAPAAPVKYEEAITMIVRALGYEPSAQVRGGYPYGYLIVANENGLLDDVKGTQGAPALRGEVAQIVDNALEIPMMVQVGYGTDTKWVVSGSKEHGGDERYLLDDMGFDSVKGRVTSVNTKTNKITVEPEDDDKVVIEVADDFDFYSVEGLITKFWYKNDKLVVYVVKDEAKFDAAEYDEDEKELALVTEDENYEISKDAILRVDGDKVKAADFEADYAKIVLNDDDEVVFAEGYTLDGYVVVDEVKDDEIAGYGDEELDVEDFLIVKEGKTIASKDLEDGEVVFYNNSEDFAVVATASKTGKIDRVYSDGFRFEGKTYNFDNVKYFDGKNLNDVDEDILDEVVEDEDEIEAIFNFKNKVAVLKGEDKDPDASSFYAVLTEAAGRTTGRRGDIFLSLDVRGADGTKKAYDLDFDVLDDSELLKENTTKEDFNKVENIEDLLKLLDLSKNRALAEKGDVIKVKVDKDGDVTEISVPERDKITSDFKITKTYVNGDGVDYKATPSTVVFYDSTKKAIKIGDIDDEFEVVKKEGFVYYEAGKAVALVSETDADADTKTVVGLLTRVKKLSSGAHEFGVKVAGKSGTQYYVTEKDSYKLPDGIKVGTKNVIVVLTVGEKSDKVRDIKFADNFVSDVTIGSYSGKKLTIKDSDDEYAFSDDYKIFDATDDYAEVKSVRDIVGKKVTLYLDGKSDYYVSYAIVGETGKAEEVKGLITYINAAGTAFAVDGEIYSTNKDTVVKDAAGKVIGLGDASVLVEGDVVDVKDNVITRKVSVVAEAAKVEALIKGLPATVTITDEAKIAEARTAYKALNEYGKAIVDGATTNNTALLETKEAALVDALIDDINTTTPEAAKVAKARAAFDALTTGAKGKVTSAKKTTLEGYEAAEVAAPVIAKIKDLPAAGTVKLTDKAAINEARAAYDALSGAAKAKVDAETTNNTAKLIAAEDELKTLEDTLAANKKDVADAKAALTTLPFDSTDKENTTTPKIVLPTAAKGETYAFKVETTDALAGGGQAVITASNATITRDSAEEFTFEIEVTISKGTGETKAEDKVVFVVTVPTGLSNVTVK</sequence>
<dbReference type="InterPro" id="IPR001119">
    <property type="entry name" value="SLH_dom"/>
</dbReference>
<comment type="caution">
    <text evidence="4">The sequence shown here is derived from an EMBL/GenBank/DDBJ whole genome shotgun (WGS) entry which is preliminary data.</text>
</comment>
<evidence type="ECO:0000313" key="4">
    <source>
        <dbReference type="EMBL" id="MBC8587457.1"/>
    </source>
</evidence>
<evidence type="ECO:0000259" key="3">
    <source>
        <dbReference type="PROSITE" id="PS51272"/>
    </source>
</evidence>
<dbReference type="EMBL" id="JACRTG010000012">
    <property type="protein sequence ID" value="MBC8587457.1"/>
    <property type="molecule type" value="Genomic_DNA"/>
</dbReference>
<feature type="domain" description="SLH" evidence="3">
    <location>
        <begin position="21"/>
        <end position="84"/>
    </location>
</feature>
<evidence type="ECO:0000256" key="1">
    <source>
        <dbReference type="SAM" id="Coils"/>
    </source>
</evidence>
<keyword evidence="1" id="KW-0175">Coiled coil</keyword>
<evidence type="ECO:0000313" key="5">
    <source>
        <dbReference type="Proteomes" id="UP000601171"/>
    </source>
</evidence>
<name>A0A926IEK0_9FIRM</name>
<feature type="chain" id="PRO_5037848123" evidence="2">
    <location>
        <begin position="24"/>
        <end position="1183"/>
    </location>
</feature>
<proteinExistence type="predicted"/>
<keyword evidence="5" id="KW-1185">Reference proteome</keyword>
<dbReference type="RefSeq" id="WP_262428916.1">
    <property type="nucleotide sequence ID" value="NZ_JACRTG010000012.1"/>
</dbReference>
<evidence type="ECO:0000256" key="2">
    <source>
        <dbReference type="SAM" id="SignalP"/>
    </source>
</evidence>
<organism evidence="4 5">
    <name type="scientific">Paratissierella segnis</name>
    <dbReference type="NCBI Taxonomy" id="2763679"/>
    <lineage>
        <taxon>Bacteria</taxon>
        <taxon>Bacillati</taxon>
        <taxon>Bacillota</taxon>
        <taxon>Tissierellia</taxon>
        <taxon>Tissierellales</taxon>
        <taxon>Tissierellaceae</taxon>
        <taxon>Paratissierella</taxon>
    </lineage>
</organism>